<reference evidence="2 3" key="1">
    <citation type="submission" date="2024-04" db="EMBL/GenBank/DDBJ databases">
        <authorList>
            <person name="Waldvogel A.-M."/>
            <person name="Schoenle A."/>
        </authorList>
    </citation>
    <scope>NUCLEOTIDE SEQUENCE [LARGE SCALE GENOMIC DNA]</scope>
</reference>
<name>A0AAV2MHD9_KNICA</name>
<evidence type="ECO:0000256" key="1">
    <source>
        <dbReference type="SAM" id="MobiDB-lite"/>
    </source>
</evidence>
<proteinExistence type="predicted"/>
<evidence type="ECO:0000313" key="3">
    <source>
        <dbReference type="Proteomes" id="UP001497482"/>
    </source>
</evidence>
<keyword evidence="3" id="KW-1185">Reference proteome</keyword>
<feature type="region of interest" description="Disordered" evidence="1">
    <location>
        <begin position="81"/>
        <end position="114"/>
    </location>
</feature>
<dbReference type="Proteomes" id="UP001497482">
    <property type="component" value="Chromosome 8"/>
</dbReference>
<dbReference type="EMBL" id="OZ035830">
    <property type="protein sequence ID" value="CAL1612778.1"/>
    <property type="molecule type" value="Genomic_DNA"/>
</dbReference>
<organism evidence="2 3">
    <name type="scientific">Knipowitschia caucasica</name>
    <name type="common">Caucasian dwarf goby</name>
    <name type="synonym">Pomatoschistus caucasicus</name>
    <dbReference type="NCBI Taxonomy" id="637954"/>
    <lineage>
        <taxon>Eukaryota</taxon>
        <taxon>Metazoa</taxon>
        <taxon>Chordata</taxon>
        <taxon>Craniata</taxon>
        <taxon>Vertebrata</taxon>
        <taxon>Euteleostomi</taxon>
        <taxon>Actinopterygii</taxon>
        <taxon>Neopterygii</taxon>
        <taxon>Teleostei</taxon>
        <taxon>Neoteleostei</taxon>
        <taxon>Acanthomorphata</taxon>
        <taxon>Gobiaria</taxon>
        <taxon>Gobiiformes</taxon>
        <taxon>Gobioidei</taxon>
        <taxon>Gobiidae</taxon>
        <taxon>Gobiinae</taxon>
        <taxon>Knipowitschia</taxon>
    </lineage>
</organism>
<protein>
    <submittedName>
        <fullName evidence="2">Uncharacterized protein</fullName>
    </submittedName>
</protein>
<sequence>MYYISVRTPSATLPLCTFISDTNILTRGKGGGERVPFKSQGEAIEAAGRPLTHTRHPESFKLEVTAGRACEGPDSTALFLSSPSESSLTPLEEADPTPRCTNRTSGGPQPQRGHDTLTLLRVPLAPPTPCPRPFKCHLKQREESEAWEIVVICPASHVVCMESLRPFRGLP</sequence>
<accession>A0AAV2MHD9</accession>
<dbReference type="AlphaFoldDB" id="A0AAV2MHD9"/>
<evidence type="ECO:0000313" key="2">
    <source>
        <dbReference type="EMBL" id="CAL1612778.1"/>
    </source>
</evidence>
<gene>
    <name evidence="2" type="ORF">KC01_LOCUS39071</name>
</gene>
<feature type="compositionally biased region" description="Polar residues" evidence="1">
    <location>
        <begin position="99"/>
        <end position="108"/>
    </location>
</feature>
<feature type="compositionally biased region" description="Low complexity" evidence="1">
    <location>
        <begin position="81"/>
        <end position="91"/>
    </location>
</feature>